<dbReference type="PANTHER" id="PTHR11808">
    <property type="entry name" value="TRANS-SULFURATION ENZYME FAMILY MEMBER"/>
    <property type="match status" value="1"/>
</dbReference>
<dbReference type="InterPro" id="IPR015421">
    <property type="entry name" value="PyrdxlP-dep_Trfase_major"/>
</dbReference>
<dbReference type="RefSeq" id="WP_066129733.1">
    <property type="nucleotide sequence ID" value="NZ_KQ959870.1"/>
</dbReference>
<keyword evidence="7" id="KW-1185">Reference proteome</keyword>
<dbReference type="PANTHER" id="PTHR11808:SF50">
    <property type="entry name" value="CYSTATHIONINE BETA-LYASE"/>
    <property type="match status" value="1"/>
</dbReference>
<evidence type="ECO:0000256" key="2">
    <source>
        <dbReference type="ARBA" id="ARBA00022898"/>
    </source>
</evidence>
<dbReference type="InterPro" id="IPR015424">
    <property type="entry name" value="PyrdxlP-dep_Trfase"/>
</dbReference>
<keyword evidence="3" id="KW-0456">Lyase</keyword>
<dbReference type="Proteomes" id="UP000070467">
    <property type="component" value="Unassembled WGS sequence"/>
</dbReference>
<dbReference type="SUPFAM" id="SSF53383">
    <property type="entry name" value="PLP-dependent transferases"/>
    <property type="match status" value="1"/>
</dbReference>
<accession>A0ABR5TMD8</accession>
<proteinExistence type="inferred from homology"/>
<evidence type="ECO:0000256" key="4">
    <source>
        <dbReference type="RuleBase" id="RU362118"/>
    </source>
</evidence>
<dbReference type="CDD" id="cd00614">
    <property type="entry name" value="CGS_like"/>
    <property type="match status" value="1"/>
</dbReference>
<comment type="caution">
    <text evidence="6">The sequence shown here is derived from an EMBL/GenBank/DDBJ whole genome shotgun (WGS) entry which is preliminary data.</text>
</comment>
<keyword evidence="5" id="KW-0812">Transmembrane</keyword>
<evidence type="ECO:0000256" key="5">
    <source>
        <dbReference type="SAM" id="Phobius"/>
    </source>
</evidence>
<name>A0ABR5TMD8_9BACL</name>
<dbReference type="InterPro" id="IPR015422">
    <property type="entry name" value="PyrdxlP-dep_Trfase_small"/>
</dbReference>
<dbReference type="Pfam" id="PF01053">
    <property type="entry name" value="Cys_Met_Meta_PP"/>
    <property type="match status" value="1"/>
</dbReference>
<keyword evidence="5" id="KW-0472">Membrane</keyword>
<protein>
    <submittedName>
        <fullName evidence="6">Cystathionine beta-lyase</fullName>
    </submittedName>
</protein>
<dbReference type="EMBL" id="LSDB01000017">
    <property type="protein sequence ID" value="KXB58312.1"/>
    <property type="molecule type" value="Genomic_DNA"/>
</dbReference>
<evidence type="ECO:0000313" key="7">
    <source>
        <dbReference type="Proteomes" id="UP000070467"/>
    </source>
</evidence>
<dbReference type="Gene3D" id="3.90.1150.10">
    <property type="entry name" value="Aspartate Aminotransferase, domain 1"/>
    <property type="match status" value="1"/>
</dbReference>
<evidence type="ECO:0000256" key="1">
    <source>
        <dbReference type="ARBA" id="ARBA00001933"/>
    </source>
</evidence>
<reference evidence="6 7" key="1">
    <citation type="submission" date="2016-01" db="EMBL/GenBank/DDBJ databases">
        <authorList>
            <person name="Mitreva M."/>
            <person name="Pepin K.H."/>
            <person name="Mihindukulasuriya K.A."/>
            <person name="Fulton R."/>
            <person name="Fronick C."/>
            <person name="O'Laughlin M."/>
            <person name="Miner T."/>
            <person name="Herter B."/>
            <person name="Rosa B.A."/>
            <person name="Cordes M."/>
            <person name="Tomlinson C."/>
            <person name="Wollam A."/>
            <person name="Palsikar V.B."/>
            <person name="Mardis E.R."/>
            <person name="Wilson R.K."/>
        </authorList>
    </citation>
    <scope>NUCLEOTIDE SEQUENCE [LARGE SCALE GENOMIC DNA]</scope>
    <source>
        <strain evidence="6 7">KA00071</strain>
    </source>
</reference>
<evidence type="ECO:0000256" key="3">
    <source>
        <dbReference type="ARBA" id="ARBA00023239"/>
    </source>
</evidence>
<gene>
    <name evidence="6" type="ORF">HMPREF1871_00538</name>
</gene>
<dbReference type="Gene3D" id="3.40.640.10">
    <property type="entry name" value="Type I PLP-dependent aspartate aminotransferase-like (Major domain)"/>
    <property type="match status" value="1"/>
</dbReference>
<keyword evidence="5" id="KW-1133">Transmembrane helix</keyword>
<organism evidence="6 7">
    <name type="scientific">Gemelliphila asaccharolytica</name>
    <dbReference type="NCBI Taxonomy" id="502393"/>
    <lineage>
        <taxon>Bacteria</taxon>
        <taxon>Bacillati</taxon>
        <taxon>Bacillota</taxon>
        <taxon>Bacilli</taxon>
        <taxon>Bacillales</taxon>
        <taxon>Gemellaceae</taxon>
        <taxon>Gemelliphila</taxon>
    </lineage>
</organism>
<evidence type="ECO:0000313" key="6">
    <source>
        <dbReference type="EMBL" id="KXB58312.1"/>
    </source>
</evidence>
<dbReference type="PIRSF" id="PIRSF001434">
    <property type="entry name" value="CGS"/>
    <property type="match status" value="1"/>
</dbReference>
<dbReference type="InterPro" id="IPR000277">
    <property type="entry name" value="Cys/Met-Metab_PyrdxlP-dep_enz"/>
</dbReference>
<keyword evidence="2 4" id="KW-0663">Pyridoxal phosphate</keyword>
<sequence>MKTKGINTNLLHGYPVIDGYTGAASIPKYQTSTFDQKDCYSDGKKYSYSRFSNPTIEALQSAIAKMENAKYGFAFSSGMAAITVALMLLSKGDHVILPIEVYGGTYQLASQILPKYGIESSFIDYKDLSNIENHIKENTKVIYIETPSNPLLKISDIKEIVKLAKKHNLYTMADNTFMTPIYQKPIDLGVDIVIESMTKFINGHSDVVAGALATNNQEMAEKIYLLQKNFGSIMGVEDAWLVLRGMKTMGLRMEKSVSNALSIAKFLESKEKIKKVYYPELASCNYFDIHSKQATSGGAVLSFELNSDEDRINFLNKIKIPIYAVSLGGVESIVSHPASMSHACMSKEERLSQGVGDNLLRLSCGIEDLEDLIQDLDQALE</sequence>
<comment type="similarity">
    <text evidence="4">Belongs to the trans-sulfuration enzymes family.</text>
</comment>
<comment type="cofactor">
    <cofactor evidence="1 4">
        <name>pyridoxal 5'-phosphate</name>
        <dbReference type="ChEBI" id="CHEBI:597326"/>
    </cofactor>
</comment>
<feature type="transmembrane region" description="Helical" evidence="5">
    <location>
        <begin position="71"/>
        <end position="89"/>
    </location>
</feature>